<dbReference type="PANTHER" id="PTHR38101">
    <property type="entry name" value="UPF0307 PROTEIN YJGA"/>
    <property type="match status" value="1"/>
</dbReference>
<keyword evidence="2 5" id="KW-0690">Ribosome biogenesis</keyword>
<dbReference type="GO" id="GO:0019843">
    <property type="term" value="F:rRNA binding"/>
    <property type="evidence" value="ECO:0007669"/>
    <property type="project" value="UniProtKB-UniRule"/>
</dbReference>
<dbReference type="PIRSF" id="PIRSF016183">
    <property type="entry name" value="UCP016183"/>
    <property type="match status" value="1"/>
</dbReference>
<dbReference type="InterPro" id="IPR006839">
    <property type="entry name" value="DarP"/>
</dbReference>
<comment type="similarity">
    <text evidence="5">Belongs to the DarP family.</text>
</comment>
<dbReference type="InterPro" id="IPR023153">
    <property type="entry name" value="DarP_sf"/>
</dbReference>
<comment type="function">
    <text evidence="5">Member of a network of 50S ribosomal subunit biogenesis factors which assembles along the 30S-50S interface, preventing incorrect 23S rRNA structures from forming. Promotes peptidyl transferase center (PTC) maturation.</text>
</comment>
<dbReference type="AlphaFoldDB" id="A0A0W0RTT1"/>
<keyword evidence="7" id="KW-1185">Reference proteome</keyword>
<dbReference type="Gene3D" id="1.10.60.30">
    <property type="entry name" value="PSPTO4464-like domains"/>
    <property type="match status" value="2"/>
</dbReference>
<dbReference type="Proteomes" id="UP000054695">
    <property type="component" value="Unassembled WGS sequence"/>
</dbReference>
<dbReference type="NCBIfam" id="NF003593">
    <property type="entry name" value="PRK05255.1-1"/>
    <property type="match status" value="1"/>
</dbReference>
<evidence type="ECO:0000256" key="4">
    <source>
        <dbReference type="ARBA" id="ARBA00022884"/>
    </source>
</evidence>
<dbReference type="SUPFAM" id="SSF158710">
    <property type="entry name" value="PSPTO4464-like"/>
    <property type="match status" value="1"/>
</dbReference>
<gene>
    <name evidence="5" type="primary">darP</name>
    <name evidence="6" type="ORF">Lboz_1376</name>
</gene>
<name>A0A0W0RTT1_LEGBO</name>
<accession>A0A0W0RTT1</accession>
<dbReference type="HAMAP" id="MF_00765">
    <property type="entry name" value="DarP"/>
    <property type="match status" value="1"/>
</dbReference>
<dbReference type="GO" id="GO:0005829">
    <property type="term" value="C:cytosol"/>
    <property type="evidence" value="ECO:0007669"/>
    <property type="project" value="TreeGrafter"/>
</dbReference>
<dbReference type="STRING" id="447.Lboz_1376"/>
<keyword evidence="1 5" id="KW-0963">Cytoplasm</keyword>
<protein>
    <recommendedName>
        <fullName evidence="5">Dual-action ribosomal maturation protein DarP</fullName>
    </recommendedName>
    <alternativeName>
        <fullName evidence="5">Large ribosomal subunit assembly factor DarP</fullName>
    </alternativeName>
</protein>
<evidence type="ECO:0000256" key="1">
    <source>
        <dbReference type="ARBA" id="ARBA00022490"/>
    </source>
</evidence>
<evidence type="ECO:0000256" key="3">
    <source>
        <dbReference type="ARBA" id="ARBA00022730"/>
    </source>
</evidence>
<proteinExistence type="inferred from homology"/>
<dbReference type="RefSeq" id="WP_058459039.1">
    <property type="nucleotide sequence ID" value="NZ_CAAAIY010000016.1"/>
</dbReference>
<dbReference type="PANTHER" id="PTHR38101:SF1">
    <property type="entry name" value="UPF0307 PROTEIN YJGA"/>
    <property type="match status" value="1"/>
</dbReference>
<dbReference type="GO" id="GO:1902626">
    <property type="term" value="P:assembly of large subunit precursor of preribosome"/>
    <property type="evidence" value="ECO:0007669"/>
    <property type="project" value="UniProtKB-UniRule"/>
</dbReference>
<dbReference type="GO" id="GO:0043022">
    <property type="term" value="F:ribosome binding"/>
    <property type="evidence" value="ECO:0007669"/>
    <property type="project" value="UniProtKB-UniRule"/>
</dbReference>
<keyword evidence="4 5" id="KW-0694">RNA-binding</keyword>
<evidence type="ECO:0000256" key="5">
    <source>
        <dbReference type="HAMAP-Rule" id="MF_00765"/>
    </source>
</evidence>
<dbReference type="EMBL" id="LNXU01000015">
    <property type="protein sequence ID" value="KTC74463.1"/>
    <property type="molecule type" value="Genomic_DNA"/>
</dbReference>
<organism evidence="6 7">
    <name type="scientific">Legionella bozemanae</name>
    <name type="common">Fluoribacter bozemanae</name>
    <dbReference type="NCBI Taxonomy" id="447"/>
    <lineage>
        <taxon>Bacteria</taxon>
        <taxon>Pseudomonadati</taxon>
        <taxon>Pseudomonadota</taxon>
        <taxon>Gammaproteobacteria</taxon>
        <taxon>Legionellales</taxon>
        <taxon>Legionellaceae</taxon>
        <taxon>Legionella</taxon>
    </lineage>
</organism>
<evidence type="ECO:0000256" key="2">
    <source>
        <dbReference type="ARBA" id="ARBA00022517"/>
    </source>
</evidence>
<dbReference type="PATRIC" id="fig|447.4.peg.1468"/>
<keyword evidence="3 5" id="KW-0699">rRNA-binding</keyword>
<dbReference type="Pfam" id="PF04751">
    <property type="entry name" value="DarP"/>
    <property type="match status" value="1"/>
</dbReference>
<reference evidence="6 7" key="1">
    <citation type="submission" date="2015-11" db="EMBL/GenBank/DDBJ databases">
        <title>Genomic analysis of 38 Legionella species identifies large and diverse effector repertoires.</title>
        <authorList>
            <person name="Burstein D."/>
            <person name="Amaro F."/>
            <person name="Zusman T."/>
            <person name="Lifshitz Z."/>
            <person name="Cohen O."/>
            <person name="Gilbert J.A."/>
            <person name="Pupko T."/>
            <person name="Shuman H.A."/>
            <person name="Segal G."/>
        </authorList>
    </citation>
    <scope>NUCLEOTIDE SEQUENCE [LARGE SCALE GENOMIC DNA]</scope>
    <source>
        <strain evidence="6 7">WIGA</strain>
    </source>
</reference>
<comment type="caution">
    <text evidence="6">The sequence shown here is derived from an EMBL/GenBank/DDBJ whole genome shotgun (WGS) entry which is preliminary data.</text>
</comment>
<comment type="subcellular location">
    <subcellularLocation>
        <location evidence="5">Cytoplasm</location>
    </subcellularLocation>
    <text evidence="5">Associates with late stage pre-50S ribosomal subunits.</text>
</comment>
<evidence type="ECO:0000313" key="7">
    <source>
        <dbReference type="Proteomes" id="UP000054695"/>
    </source>
</evidence>
<dbReference type="CDD" id="cd16331">
    <property type="entry name" value="YjgA-like"/>
    <property type="match status" value="1"/>
</dbReference>
<evidence type="ECO:0000313" key="6">
    <source>
        <dbReference type="EMBL" id="KTC74463.1"/>
    </source>
</evidence>
<sequence length="159" mass="18281">MDEPVSKSQKKRDADFLQKMGVKLIDLSLSKLELLPLPENLYKAIIDAKSIKSHGAKRRQSQLIGKLMRAADHEEILAAYERLLEEDKAVTASFHEVEHWRDRLLNEGKEALTAFIEAYQPEEVQHLRQLIKKAVDDQQKEKNTGAAKALFRYLRSSIE</sequence>
<dbReference type="OrthoDB" id="5293604at2"/>